<sequence length="220" mass="24559">MIEFIDVSKFYPVKHGRKNILDQVSFQFPENQNIGVLGRNGAGKSTLLRLIAGSELPDTGQIIRKGKFSWPLGFGGGFNGELSGEENLRFVSRIYDADLTGVISFVQGFSELGNALKEPVRTYSSGMRAKLAFGLSLAIDFDVYLIDEVMAVGDAQFRNKSRAAFEERRQTSSLIVVSHDMKTIRDYSDVIIILDQQRLKVYDDIDMAIETYKTITGVKV</sequence>
<organism evidence="6">
    <name type="scientific">uncultured Thiotrichaceae bacterium</name>
    <dbReference type="NCBI Taxonomy" id="298394"/>
    <lineage>
        <taxon>Bacteria</taxon>
        <taxon>Pseudomonadati</taxon>
        <taxon>Pseudomonadota</taxon>
        <taxon>Gammaproteobacteria</taxon>
        <taxon>Thiotrichales</taxon>
        <taxon>Thiotrichaceae</taxon>
        <taxon>environmental samples</taxon>
    </lineage>
</organism>
<evidence type="ECO:0000256" key="3">
    <source>
        <dbReference type="ARBA" id="ARBA00022741"/>
    </source>
</evidence>
<name>A0A6S6U929_9GAMM</name>
<dbReference type="InterPro" id="IPR050683">
    <property type="entry name" value="Bact_Polysacc_Export_ATP-bd"/>
</dbReference>
<dbReference type="PANTHER" id="PTHR46743:SF2">
    <property type="entry name" value="TEICHOIC ACIDS EXPORT ATP-BINDING PROTEIN TAGH"/>
    <property type="match status" value="1"/>
</dbReference>
<dbReference type="PROSITE" id="PS50893">
    <property type="entry name" value="ABC_TRANSPORTER_2"/>
    <property type="match status" value="1"/>
</dbReference>
<dbReference type="GO" id="GO:0016020">
    <property type="term" value="C:membrane"/>
    <property type="evidence" value="ECO:0007669"/>
    <property type="project" value="InterPro"/>
</dbReference>
<evidence type="ECO:0000259" key="5">
    <source>
        <dbReference type="PROSITE" id="PS50893"/>
    </source>
</evidence>
<evidence type="ECO:0000256" key="4">
    <source>
        <dbReference type="ARBA" id="ARBA00022840"/>
    </source>
</evidence>
<dbReference type="GO" id="GO:0140359">
    <property type="term" value="F:ABC-type transporter activity"/>
    <property type="evidence" value="ECO:0007669"/>
    <property type="project" value="InterPro"/>
</dbReference>
<keyword evidence="2" id="KW-0813">Transport</keyword>
<dbReference type="EMBL" id="CACVAT010000463">
    <property type="protein sequence ID" value="CAA6828269.1"/>
    <property type="molecule type" value="Genomic_DNA"/>
</dbReference>
<gene>
    <name evidence="6" type="ORF">HELGO_WM20209</name>
</gene>
<keyword evidence="3" id="KW-0547">Nucleotide-binding</keyword>
<dbReference type="InterPro" id="IPR015860">
    <property type="entry name" value="ABC_transpr_TagH-like"/>
</dbReference>
<dbReference type="PROSITE" id="PS00211">
    <property type="entry name" value="ABC_TRANSPORTER_1"/>
    <property type="match status" value="1"/>
</dbReference>
<dbReference type="GO" id="GO:0016887">
    <property type="term" value="F:ATP hydrolysis activity"/>
    <property type="evidence" value="ECO:0007669"/>
    <property type="project" value="InterPro"/>
</dbReference>
<comment type="similarity">
    <text evidence="1">Belongs to the ABC transporter superfamily.</text>
</comment>
<protein>
    <submittedName>
        <fullName evidence="6">Capsular polysaccharide ABC transporter, ATP-binding protein KpsT</fullName>
    </submittedName>
</protein>
<dbReference type="InterPro" id="IPR027417">
    <property type="entry name" value="P-loop_NTPase"/>
</dbReference>
<dbReference type="InterPro" id="IPR003593">
    <property type="entry name" value="AAA+_ATPase"/>
</dbReference>
<dbReference type="Pfam" id="PF00005">
    <property type="entry name" value="ABC_tran"/>
    <property type="match status" value="1"/>
</dbReference>
<feature type="domain" description="ABC transporter" evidence="5">
    <location>
        <begin position="2"/>
        <end position="218"/>
    </location>
</feature>
<dbReference type="SMART" id="SM00382">
    <property type="entry name" value="AAA"/>
    <property type="match status" value="1"/>
</dbReference>
<reference evidence="6" key="1">
    <citation type="submission" date="2020-01" db="EMBL/GenBank/DDBJ databases">
        <authorList>
            <person name="Meier V. D."/>
            <person name="Meier V D."/>
        </authorList>
    </citation>
    <scope>NUCLEOTIDE SEQUENCE</scope>
    <source>
        <strain evidence="6">HLG_WM_MAG_09</strain>
    </source>
</reference>
<dbReference type="AlphaFoldDB" id="A0A6S6U929"/>
<dbReference type="CDD" id="cd03220">
    <property type="entry name" value="ABC_KpsT_Wzt"/>
    <property type="match status" value="1"/>
</dbReference>
<dbReference type="InterPro" id="IPR017871">
    <property type="entry name" value="ABC_transporter-like_CS"/>
</dbReference>
<dbReference type="InterPro" id="IPR003439">
    <property type="entry name" value="ABC_transporter-like_ATP-bd"/>
</dbReference>
<evidence type="ECO:0000256" key="2">
    <source>
        <dbReference type="ARBA" id="ARBA00022448"/>
    </source>
</evidence>
<proteinExistence type="inferred from homology"/>
<dbReference type="GO" id="GO:0005524">
    <property type="term" value="F:ATP binding"/>
    <property type="evidence" value="ECO:0007669"/>
    <property type="project" value="UniProtKB-KW"/>
</dbReference>
<evidence type="ECO:0000313" key="6">
    <source>
        <dbReference type="EMBL" id="CAA6828269.1"/>
    </source>
</evidence>
<evidence type="ECO:0000256" key="1">
    <source>
        <dbReference type="ARBA" id="ARBA00005417"/>
    </source>
</evidence>
<accession>A0A6S6U929</accession>
<dbReference type="Gene3D" id="3.40.50.300">
    <property type="entry name" value="P-loop containing nucleotide triphosphate hydrolases"/>
    <property type="match status" value="1"/>
</dbReference>
<dbReference type="PANTHER" id="PTHR46743">
    <property type="entry name" value="TEICHOIC ACIDS EXPORT ATP-BINDING PROTEIN TAGH"/>
    <property type="match status" value="1"/>
</dbReference>
<keyword evidence="4 6" id="KW-0067">ATP-binding</keyword>
<dbReference type="SUPFAM" id="SSF52540">
    <property type="entry name" value="P-loop containing nucleoside triphosphate hydrolases"/>
    <property type="match status" value="1"/>
</dbReference>